<dbReference type="PROSITE" id="PS01159">
    <property type="entry name" value="WW_DOMAIN_1"/>
    <property type="match status" value="1"/>
</dbReference>
<evidence type="ECO:0000256" key="1">
    <source>
        <dbReference type="SAM" id="MobiDB-lite"/>
    </source>
</evidence>
<feature type="compositionally biased region" description="Low complexity" evidence="1">
    <location>
        <begin position="34"/>
        <end position="52"/>
    </location>
</feature>
<dbReference type="RefSeq" id="XP_021884609.1">
    <property type="nucleotide sequence ID" value="XM_022019746.1"/>
</dbReference>
<dbReference type="CDD" id="cd00201">
    <property type="entry name" value="WW"/>
    <property type="match status" value="1"/>
</dbReference>
<dbReference type="OrthoDB" id="2367685at2759"/>
<comment type="caution">
    <text evidence="3">The sequence shown here is derived from an EMBL/GenBank/DDBJ whole genome shotgun (WGS) entry which is preliminary data.</text>
</comment>
<feature type="compositionally biased region" description="Basic residues" evidence="1">
    <location>
        <begin position="67"/>
        <end position="95"/>
    </location>
</feature>
<evidence type="ECO:0000313" key="3">
    <source>
        <dbReference type="EMBL" id="ORZ26862.1"/>
    </source>
</evidence>
<dbReference type="InParanoid" id="A0A1Y2H1C7"/>
<evidence type="ECO:0000313" key="4">
    <source>
        <dbReference type="Proteomes" id="UP000193648"/>
    </source>
</evidence>
<dbReference type="GeneID" id="33561591"/>
<name>A0A1Y2H1C7_9FUNG</name>
<proteinExistence type="predicted"/>
<keyword evidence="4" id="KW-1185">Reference proteome</keyword>
<accession>A0A1Y2H1C7</accession>
<dbReference type="Pfam" id="PF00397">
    <property type="entry name" value="WW"/>
    <property type="match status" value="1"/>
</dbReference>
<evidence type="ECO:0000259" key="2">
    <source>
        <dbReference type="PROSITE" id="PS50020"/>
    </source>
</evidence>
<dbReference type="PROSITE" id="PS50020">
    <property type="entry name" value="WW_DOMAIN_2"/>
    <property type="match status" value="1"/>
</dbReference>
<dbReference type="SUPFAM" id="SSF51045">
    <property type="entry name" value="WW domain"/>
    <property type="match status" value="1"/>
</dbReference>
<dbReference type="STRING" id="64571.A0A1Y2H1C7"/>
<dbReference type="EMBL" id="MCFF01000005">
    <property type="protein sequence ID" value="ORZ26862.1"/>
    <property type="molecule type" value="Genomic_DNA"/>
</dbReference>
<gene>
    <name evidence="3" type="ORF">BCR41DRAFT_177656</name>
</gene>
<feature type="region of interest" description="Disordered" evidence="1">
    <location>
        <begin position="24"/>
        <end position="95"/>
    </location>
</feature>
<feature type="domain" description="WW" evidence="2">
    <location>
        <begin position="3"/>
        <end position="37"/>
    </location>
</feature>
<dbReference type="AlphaFoldDB" id="A0A1Y2H1C7"/>
<dbReference type="Proteomes" id="UP000193648">
    <property type="component" value="Unassembled WGS sequence"/>
</dbReference>
<dbReference type="Gene3D" id="2.20.70.10">
    <property type="match status" value="1"/>
</dbReference>
<dbReference type="InterPro" id="IPR036020">
    <property type="entry name" value="WW_dom_sf"/>
</dbReference>
<organism evidence="3 4">
    <name type="scientific">Lobosporangium transversale</name>
    <dbReference type="NCBI Taxonomy" id="64571"/>
    <lineage>
        <taxon>Eukaryota</taxon>
        <taxon>Fungi</taxon>
        <taxon>Fungi incertae sedis</taxon>
        <taxon>Mucoromycota</taxon>
        <taxon>Mortierellomycotina</taxon>
        <taxon>Mortierellomycetes</taxon>
        <taxon>Mortierellales</taxon>
        <taxon>Mortierellaceae</taxon>
        <taxon>Lobosporangium</taxon>
    </lineage>
</organism>
<sequence length="95" mass="10603">MEAPLPPGWIAQYDATHQRNFYVDTATGKSQWDHPGPAGAHNPPAYAPPAAAKVDMPSPSTSSAHDKGHKGKHYKHSKHQKHYKHSNYGRHKHHK</sequence>
<protein>
    <recommendedName>
        <fullName evidence="2">WW domain-containing protein</fullName>
    </recommendedName>
</protein>
<reference evidence="3 4" key="1">
    <citation type="submission" date="2016-07" db="EMBL/GenBank/DDBJ databases">
        <title>Pervasive Adenine N6-methylation of Active Genes in Fungi.</title>
        <authorList>
            <consortium name="DOE Joint Genome Institute"/>
            <person name="Mondo S.J."/>
            <person name="Dannebaum R.O."/>
            <person name="Kuo R.C."/>
            <person name="Labutti K."/>
            <person name="Haridas S."/>
            <person name="Kuo A."/>
            <person name="Salamov A."/>
            <person name="Ahrendt S.R."/>
            <person name="Lipzen A."/>
            <person name="Sullivan W."/>
            <person name="Andreopoulos W.B."/>
            <person name="Clum A."/>
            <person name="Lindquist E."/>
            <person name="Daum C."/>
            <person name="Ramamoorthy G.K."/>
            <person name="Gryganskyi A."/>
            <person name="Culley D."/>
            <person name="Magnuson J.K."/>
            <person name="James T.Y."/>
            <person name="O'Malley M.A."/>
            <person name="Stajich J.E."/>
            <person name="Spatafora J.W."/>
            <person name="Visel A."/>
            <person name="Grigoriev I.V."/>
        </authorList>
    </citation>
    <scope>NUCLEOTIDE SEQUENCE [LARGE SCALE GENOMIC DNA]</scope>
    <source>
        <strain evidence="3 4">NRRL 3116</strain>
    </source>
</reference>
<dbReference type="SMART" id="SM00456">
    <property type="entry name" value="WW"/>
    <property type="match status" value="1"/>
</dbReference>
<dbReference type="InterPro" id="IPR001202">
    <property type="entry name" value="WW_dom"/>
</dbReference>